<dbReference type="GO" id="GO:0005829">
    <property type="term" value="C:cytosol"/>
    <property type="evidence" value="ECO:0007669"/>
    <property type="project" value="TreeGrafter"/>
</dbReference>
<accession>A0A8B5VY11</accession>
<dbReference type="AlphaFoldDB" id="A0A8B5VY11"/>
<reference evidence="3 4" key="1">
    <citation type="submission" date="2017-10" db="EMBL/GenBank/DDBJ databases">
        <title>FDA dAtabase for Regulatory Grade micrObial Sequences (FDA-ARGOS): Supporting development and validation of Infectious Disease Dx tests.</title>
        <authorList>
            <person name="Campos J."/>
            <person name="Goldberg B."/>
            <person name="Tallon L.J."/>
            <person name="Sadzewicz L."/>
            <person name="Sengamalay N."/>
            <person name="Ott S."/>
            <person name="Godinez A."/>
            <person name="Nagaraj S."/>
            <person name="Vyas G."/>
            <person name="Aluvathingal J."/>
            <person name="Nadendla S."/>
            <person name="Geyer C."/>
            <person name="Nandy P."/>
            <person name="Hobson J."/>
            <person name="Sichtig H."/>
        </authorList>
    </citation>
    <scope>NUCLEOTIDE SEQUENCE [LARGE SCALE GENOMIC DNA]</scope>
    <source>
        <strain evidence="3 4">FDAARGOS_185</strain>
    </source>
</reference>
<feature type="domain" description="HTH cro/C1-type" evidence="2">
    <location>
        <begin position="4"/>
        <end position="59"/>
    </location>
</feature>
<dbReference type="InterPro" id="IPR010982">
    <property type="entry name" value="Lambda_DNA-bd_dom_sf"/>
</dbReference>
<dbReference type="EMBL" id="PDXQ01000001">
    <property type="protein sequence ID" value="TRZ33288.1"/>
    <property type="molecule type" value="Genomic_DNA"/>
</dbReference>
<proteinExistence type="predicted"/>
<dbReference type="GO" id="GO:0003677">
    <property type="term" value="F:DNA binding"/>
    <property type="evidence" value="ECO:0007669"/>
    <property type="project" value="UniProtKB-KW"/>
</dbReference>
<organism evidence="3 4">
    <name type="scientific">Enterococcus avium</name>
    <name type="common">Streptococcus avium</name>
    <dbReference type="NCBI Taxonomy" id="33945"/>
    <lineage>
        <taxon>Bacteria</taxon>
        <taxon>Bacillati</taxon>
        <taxon>Bacillota</taxon>
        <taxon>Bacilli</taxon>
        <taxon>Lactobacillales</taxon>
        <taxon>Enterococcaceae</taxon>
        <taxon>Enterococcus</taxon>
    </lineage>
</organism>
<dbReference type="InterPro" id="IPR050807">
    <property type="entry name" value="TransReg_Diox_bact_type"/>
</dbReference>
<dbReference type="Proteomes" id="UP000316316">
    <property type="component" value="Unassembled WGS sequence"/>
</dbReference>
<evidence type="ECO:0000259" key="2">
    <source>
        <dbReference type="PROSITE" id="PS50943"/>
    </source>
</evidence>
<dbReference type="InterPro" id="IPR001387">
    <property type="entry name" value="Cro/C1-type_HTH"/>
</dbReference>
<comment type="caution">
    <text evidence="3">The sequence shown here is derived from an EMBL/GenBank/DDBJ whole genome shotgun (WGS) entry which is preliminary data.</text>
</comment>
<evidence type="ECO:0000313" key="4">
    <source>
        <dbReference type="Proteomes" id="UP000316316"/>
    </source>
</evidence>
<dbReference type="Gene3D" id="1.10.260.40">
    <property type="entry name" value="lambda repressor-like DNA-binding domains"/>
    <property type="match status" value="1"/>
</dbReference>
<dbReference type="PROSITE" id="PS50943">
    <property type="entry name" value="HTH_CROC1"/>
    <property type="match status" value="1"/>
</dbReference>
<evidence type="ECO:0000313" key="3">
    <source>
        <dbReference type="EMBL" id="TRZ33288.1"/>
    </source>
</evidence>
<dbReference type="RefSeq" id="WP_144324591.1">
    <property type="nucleotide sequence ID" value="NZ_PDXQ01000001.1"/>
</dbReference>
<dbReference type="CDD" id="cd00093">
    <property type="entry name" value="HTH_XRE"/>
    <property type="match status" value="1"/>
</dbReference>
<evidence type="ECO:0000256" key="1">
    <source>
        <dbReference type="ARBA" id="ARBA00023125"/>
    </source>
</evidence>
<dbReference type="GO" id="GO:0003700">
    <property type="term" value="F:DNA-binding transcription factor activity"/>
    <property type="evidence" value="ECO:0007669"/>
    <property type="project" value="TreeGrafter"/>
</dbReference>
<dbReference type="Pfam" id="PF01381">
    <property type="entry name" value="HTH_3"/>
    <property type="match status" value="1"/>
</dbReference>
<name>A0A8B5VY11_ENTAV</name>
<gene>
    <name evidence="3" type="ORF">AUF17_04025</name>
</gene>
<protein>
    <submittedName>
        <fullName evidence="3">Transcriptional regulator</fullName>
    </submittedName>
</protein>
<dbReference type="PANTHER" id="PTHR46797">
    <property type="entry name" value="HTH-TYPE TRANSCRIPTIONAL REGULATOR"/>
    <property type="match status" value="1"/>
</dbReference>
<dbReference type="SMART" id="SM00530">
    <property type="entry name" value="HTH_XRE"/>
    <property type="match status" value="1"/>
</dbReference>
<sequence length="62" mass="7701">MEYLKKFRQQAGLTQRQMAEALNLSYGYYRQMENDFRKPSFEILVRIKEKFREIDMNKLFEE</sequence>
<keyword evidence="1" id="KW-0238">DNA-binding</keyword>
<dbReference type="SUPFAM" id="SSF47413">
    <property type="entry name" value="lambda repressor-like DNA-binding domains"/>
    <property type="match status" value="1"/>
</dbReference>
<dbReference type="PANTHER" id="PTHR46797:SF1">
    <property type="entry name" value="METHYLPHOSPHONATE SYNTHASE"/>
    <property type="match status" value="1"/>
</dbReference>